<dbReference type="InterPro" id="IPR029044">
    <property type="entry name" value="Nucleotide-diphossugar_trans"/>
</dbReference>
<dbReference type="AlphaFoldDB" id="A0A4U2YK25"/>
<dbReference type="EMBL" id="SZPY01000003">
    <property type="protein sequence ID" value="TKI61526.1"/>
    <property type="molecule type" value="Genomic_DNA"/>
</dbReference>
<dbReference type="Pfam" id="PF00535">
    <property type="entry name" value="Glycos_transf_2"/>
    <property type="match status" value="2"/>
</dbReference>
<dbReference type="SUPFAM" id="SSF53448">
    <property type="entry name" value="Nucleotide-diphospho-sugar transferases"/>
    <property type="match status" value="2"/>
</dbReference>
<evidence type="ECO:0000313" key="3">
    <source>
        <dbReference type="EMBL" id="TKI61526.1"/>
    </source>
</evidence>
<keyword evidence="3" id="KW-0808">Transferase</keyword>
<dbReference type="InterPro" id="IPR055259">
    <property type="entry name" value="YkvP/CgeB_Glyco_trans-like"/>
</dbReference>
<evidence type="ECO:0000259" key="1">
    <source>
        <dbReference type="Pfam" id="PF00535"/>
    </source>
</evidence>
<dbReference type="PANTHER" id="PTHR43179:SF7">
    <property type="entry name" value="RHAMNOSYLTRANSFERASE WBBL"/>
    <property type="match status" value="1"/>
</dbReference>
<dbReference type="Gene3D" id="3.90.550.10">
    <property type="entry name" value="Spore Coat Polysaccharide Biosynthesis Protein SpsA, Chain A"/>
    <property type="match status" value="2"/>
</dbReference>
<evidence type="ECO:0000313" key="4">
    <source>
        <dbReference type="Proteomes" id="UP000307808"/>
    </source>
</evidence>
<accession>A0A4U2YK25</accession>
<proteinExistence type="predicted"/>
<organism evidence="3 4">
    <name type="scientific">Nocardioides jishulii</name>
    <dbReference type="NCBI Taxonomy" id="2575440"/>
    <lineage>
        <taxon>Bacteria</taxon>
        <taxon>Bacillati</taxon>
        <taxon>Actinomycetota</taxon>
        <taxon>Actinomycetes</taxon>
        <taxon>Propionibacteriales</taxon>
        <taxon>Nocardioidaceae</taxon>
        <taxon>Nocardioides</taxon>
    </lineage>
</organism>
<protein>
    <submittedName>
        <fullName evidence="3">Glycosyltransferase</fullName>
    </submittedName>
</protein>
<evidence type="ECO:0000259" key="2">
    <source>
        <dbReference type="Pfam" id="PF13524"/>
    </source>
</evidence>
<dbReference type="CDD" id="cd00761">
    <property type="entry name" value="Glyco_tranf_GTA_type"/>
    <property type="match status" value="1"/>
</dbReference>
<keyword evidence="4" id="KW-1185">Reference proteome</keyword>
<dbReference type="GO" id="GO:0016740">
    <property type="term" value="F:transferase activity"/>
    <property type="evidence" value="ECO:0007669"/>
    <property type="project" value="UniProtKB-KW"/>
</dbReference>
<dbReference type="InterPro" id="IPR001173">
    <property type="entry name" value="Glyco_trans_2-like"/>
</dbReference>
<dbReference type="PANTHER" id="PTHR43179">
    <property type="entry name" value="RHAMNOSYLTRANSFERASE WBBL"/>
    <property type="match status" value="1"/>
</dbReference>
<dbReference type="OrthoDB" id="5165900at2"/>
<sequence length="1076" mass="117778">MPPSTRRRSSTPCWAEGTSVGSGRVTSVRRVLSRVRAKGGALRRQAPTSSPRPVGARVRLLLESPLFDAEWYALRTGAQGDKEALVRHYLATPREKRTSPQPLFDPAWFARSSAIDLSGKDPFLVYLRRKPFGRPTHPAFSTVHYRRTVPGAKDHPHGPIGHYLEVGAPAGAPGNRWLPLDADGRSPDLRAWLLERHRALAAQAEAEALPVVTRRALKHVPEVEVDLASRVADVVVDVVLTPGGSAEHVRTSVASLRAQTHGAWRLLVLDDETTADVLEAIDEVAPAGSVTRVDVSGLRGTTVLEKALASGQGAYVAFLTAADTWAPDRLTRLLVAAERERAGAVADVMQMVREDGTSYLSRAGIGHGVPTRRAGIAAERLLLRRATVDEVGLDRSLLSAWEFALLARVAQLTGVPLVESVGVVRDLAASRAARGLPGPRRPVFNQREVAAWADVVLNDLLVDWEAEGEVAREADVVSVVIPTYADWEMTTTAVDRLVELAPETGHRLQVVVVDNGTDPDAAVMLDLLTLRYDCVEVDHRVTNLGYALGNNVAVPRLRGETVVFLNNDTEVQPGWLAPLVEALEDDTVIGAQPLLLYPDGTIQCAGLAFPSTGGLAQGFLTGFPPEDAAGIEELPFRAVTGACLAMRTADVVALRGFDPIFTNGMEDVDLCLRAASVRPGRFTVRPDSVVVHHESKTPGRHRHISVNRRVFLDRWRGRLPQDDVDLWTTRGFDVHGHALSIHQRLDRHLGMVEPVLVRRRAVVSEGPPRLRWAIKNPAPATPAGDLWGDTHFASSLAEALRSIGQEVVVDRRDAFDRPTGRHDDVNLVLRGLTAFWATAENVTLGWVISHPEHLSGAEAATYDRVLAASVPWAEQQTRRWGIRVDPMLQATDHRLFHPDRAVPDTGHPVLFVGSARGVHRPMVRDALEQGLPLSLYGTEWERLVPRRVLKGTYLANADLGAAYRSAGVVLNDHWEDMRLGGFLSNRLFDAVASGARVLTDDVTGLGDLFGRSVQVARTPEDLVRLSSLADPDLVFGDDEERRATAERIRREHSFEARARRLVEIAVEVRAERGFDR</sequence>
<dbReference type="Pfam" id="PF13524">
    <property type="entry name" value="Glyco_trans_1_2"/>
    <property type="match status" value="1"/>
</dbReference>
<dbReference type="Proteomes" id="UP000307808">
    <property type="component" value="Unassembled WGS sequence"/>
</dbReference>
<name>A0A4U2YK25_9ACTN</name>
<gene>
    <name evidence="3" type="ORF">FC770_12130</name>
</gene>
<comment type="caution">
    <text evidence="3">The sequence shown here is derived from an EMBL/GenBank/DDBJ whole genome shotgun (WGS) entry which is preliminary data.</text>
</comment>
<reference evidence="3 4" key="1">
    <citation type="submission" date="2019-04" db="EMBL/GenBank/DDBJ databases">
        <authorList>
            <person name="Dong K."/>
        </authorList>
    </citation>
    <scope>NUCLEOTIDE SEQUENCE [LARGE SCALE GENOMIC DNA]</scope>
    <source>
        <strain evidence="4">dk3543</strain>
    </source>
</reference>
<feature type="domain" description="Spore protein YkvP/CgeB glycosyl transferase-like" evidence="2">
    <location>
        <begin position="922"/>
        <end position="1062"/>
    </location>
</feature>
<feature type="domain" description="Glycosyltransferase 2-like" evidence="1">
    <location>
        <begin position="478"/>
        <end position="590"/>
    </location>
</feature>
<feature type="domain" description="Glycosyltransferase 2-like" evidence="1">
    <location>
        <begin position="249"/>
        <end position="359"/>
    </location>
</feature>